<feature type="signal peptide" evidence="2">
    <location>
        <begin position="1"/>
        <end position="38"/>
    </location>
</feature>
<dbReference type="GeneID" id="40334304"/>
<feature type="transmembrane region" description="Helical" evidence="1">
    <location>
        <begin position="262"/>
        <end position="288"/>
    </location>
</feature>
<evidence type="ECO:0000313" key="4">
    <source>
        <dbReference type="Proteomes" id="UP000283634"/>
    </source>
</evidence>
<evidence type="ECO:0000256" key="1">
    <source>
        <dbReference type="SAM" id="Phobius"/>
    </source>
</evidence>
<feature type="non-terminal residue" evidence="3">
    <location>
        <position position="317"/>
    </location>
</feature>
<proteinExistence type="predicted"/>
<keyword evidence="2" id="KW-0732">Signal</keyword>
<dbReference type="PANTHER" id="PTHR35613:SF2">
    <property type="entry name" value="C-TYPE LECTIN DOMAIN-CONTAINING PROTEIN"/>
    <property type="match status" value="1"/>
</dbReference>
<feature type="chain" id="PRO_5019027807" evidence="2">
    <location>
        <begin position="39"/>
        <end position="317"/>
    </location>
</feature>
<dbReference type="PANTHER" id="PTHR35613">
    <property type="entry name" value="C-TYPE LECTIN DOMAIN-CONTAINING PROTEIN"/>
    <property type="match status" value="1"/>
</dbReference>
<dbReference type="OrthoDB" id="252801at2759"/>
<sequence>MAAEVGMRARSVVRTVVRWMALLLLLQCLGSHPSFTVAGNEGHVVVKIKKYFSFPYSELRHNYFGLANYGSSSSGCELNGGLLTADQTPAAHDSITNHLRKVGDAAKRQVFTYMGGDAYYSYYWEKDSDKVCDVDNKYNLLNCIFEWNQGEFVDTKVKHRGVPFFRGARNSLDGVGPLNGYTSYWREGYPAHGQIYLISRLDLTKEGSNATWYDGAVHADDNPDTPNEAFGVVCEVQDRIITTTTTTTLPPKEVVPWVQDNWYIILILVLLPLLALIALIVIICCCCCRRTGDKSTGTVPMELQEVSGNAVYGTQQG</sequence>
<dbReference type="VEuPathDB" id="TriTrypDB:TRSC58_07029"/>
<evidence type="ECO:0000313" key="3">
    <source>
        <dbReference type="EMBL" id="RNE95367.1"/>
    </source>
</evidence>
<dbReference type="InterPro" id="IPR031797">
    <property type="entry name" value="DUF5075"/>
</dbReference>
<dbReference type="RefSeq" id="XP_029233242.1">
    <property type="nucleotide sequence ID" value="XM_029386995.1"/>
</dbReference>
<keyword evidence="1" id="KW-0472">Membrane</keyword>
<dbReference type="OMA" id="WHENAEV"/>
<evidence type="ECO:0000256" key="2">
    <source>
        <dbReference type="SAM" id="SignalP"/>
    </source>
</evidence>
<keyword evidence="1" id="KW-0812">Transmembrane</keyword>
<comment type="caution">
    <text evidence="3">The sequence shown here is derived from an EMBL/GenBank/DDBJ whole genome shotgun (WGS) entry which is preliminary data.</text>
</comment>
<accession>A0A422MQ88</accession>
<dbReference type="EMBL" id="MKGL01000876">
    <property type="protein sequence ID" value="RNE95367.1"/>
    <property type="molecule type" value="Genomic_DNA"/>
</dbReference>
<keyword evidence="1" id="KW-1133">Transmembrane helix</keyword>
<dbReference type="Pfam" id="PF16825">
    <property type="entry name" value="DUF5075"/>
    <property type="match status" value="1"/>
</dbReference>
<gene>
    <name evidence="3" type="ORF">TraAM80_10371</name>
</gene>
<keyword evidence="4" id="KW-1185">Reference proteome</keyword>
<protein>
    <submittedName>
        <fullName evidence="3">Uncharacterized protein</fullName>
    </submittedName>
</protein>
<organism evidence="3 4">
    <name type="scientific">Trypanosoma rangeli</name>
    <dbReference type="NCBI Taxonomy" id="5698"/>
    <lineage>
        <taxon>Eukaryota</taxon>
        <taxon>Discoba</taxon>
        <taxon>Euglenozoa</taxon>
        <taxon>Kinetoplastea</taxon>
        <taxon>Metakinetoplastina</taxon>
        <taxon>Trypanosomatida</taxon>
        <taxon>Trypanosomatidae</taxon>
        <taxon>Trypanosoma</taxon>
        <taxon>Herpetosoma</taxon>
    </lineage>
</organism>
<reference evidence="3 4" key="1">
    <citation type="journal article" date="2018" name="BMC Genomics">
        <title>Genomic comparison of Trypanosoma conorhini and Trypanosoma rangeli to Trypanosoma cruzi strains of high and low virulence.</title>
        <authorList>
            <person name="Bradwell K.R."/>
            <person name="Koparde V.N."/>
            <person name="Matveyev A.V."/>
            <person name="Serrano M.G."/>
            <person name="Alves J.M."/>
            <person name="Parikh H."/>
            <person name="Huang B."/>
            <person name="Lee V."/>
            <person name="Espinosa-Alvarez O."/>
            <person name="Ortiz P.A."/>
            <person name="Costa-Martins A.G."/>
            <person name="Teixeira M.M."/>
            <person name="Buck G.A."/>
        </authorList>
    </citation>
    <scope>NUCLEOTIDE SEQUENCE [LARGE SCALE GENOMIC DNA]</scope>
    <source>
        <strain evidence="3 4">AM80</strain>
    </source>
</reference>
<dbReference type="AlphaFoldDB" id="A0A422MQ88"/>
<name>A0A422MQ88_TRYRA</name>
<dbReference type="Proteomes" id="UP000283634">
    <property type="component" value="Unassembled WGS sequence"/>
</dbReference>